<dbReference type="SUPFAM" id="SSF48264">
    <property type="entry name" value="Cytochrome P450"/>
    <property type="match status" value="1"/>
</dbReference>
<dbReference type="InterPro" id="IPR001128">
    <property type="entry name" value="Cyt_P450"/>
</dbReference>
<feature type="binding site" description="axial binding residue" evidence="9">
    <location>
        <position position="447"/>
    </location>
    <ligand>
        <name>heme</name>
        <dbReference type="ChEBI" id="CHEBI:30413"/>
    </ligand>
    <ligandPart>
        <name>Fe</name>
        <dbReference type="ChEBI" id="CHEBI:18248"/>
    </ligandPart>
</feature>
<organism evidence="11 12">
    <name type="scientific">Mycena indigotica</name>
    <dbReference type="NCBI Taxonomy" id="2126181"/>
    <lineage>
        <taxon>Eukaryota</taxon>
        <taxon>Fungi</taxon>
        <taxon>Dikarya</taxon>
        <taxon>Basidiomycota</taxon>
        <taxon>Agaricomycotina</taxon>
        <taxon>Agaricomycetes</taxon>
        <taxon>Agaricomycetidae</taxon>
        <taxon>Agaricales</taxon>
        <taxon>Marasmiineae</taxon>
        <taxon>Mycenaceae</taxon>
        <taxon>Mycena</taxon>
    </lineage>
</organism>
<dbReference type="RefSeq" id="XP_037213123.1">
    <property type="nucleotide sequence ID" value="XM_037370531.1"/>
</dbReference>
<accession>A0A8H6RZ09</accession>
<keyword evidence="7 9" id="KW-0408">Iron</keyword>
<dbReference type="InterPro" id="IPR050364">
    <property type="entry name" value="Cytochrome_P450_fung"/>
</dbReference>
<dbReference type="PRINTS" id="PR00463">
    <property type="entry name" value="EP450I"/>
</dbReference>
<evidence type="ECO:0000256" key="8">
    <source>
        <dbReference type="ARBA" id="ARBA00023033"/>
    </source>
</evidence>
<evidence type="ECO:0000256" key="5">
    <source>
        <dbReference type="ARBA" id="ARBA00022723"/>
    </source>
</evidence>
<dbReference type="GeneID" id="59353047"/>
<evidence type="ECO:0000256" key="2">
    <source>
        <dbReference type="ARBA" id="ARBA00005179"/>
    </source>
</evidence>
<dbReference type="InterPro" id="IPR036396">
    <property type="entry name" value="Cyt_P450_sf"/>
</dbReference>
<evidence type="ECO:0000256" key="7">
    <source>
        <dbReference type="ARBA" id="ARBA00023004"/>
    </source>
</evidence>
<comment type="cofactor">
    <cofactor evidence="1 9">
        <name>heme</name>
        <dbReference type="ChEBI" id="CHEBI:30413"/>
    </cofactor>
</comment>
<dbReference type="Proteomes" id="UP000636479">
    <property type="component" value="Unassembled WGS sequence"/>
</dbReference>
<dbReference type="PANTHER" id="PTHR46300:SF7">
    <property type="entry name" value="P450, PUTATIVE (EUROFUNG)-RELATED"/>
    <property type="match status" value="1"/>
</dbReference>
<evidence type="ECO:0000313" key="12">
    <source>
        <dbReference type="Proteomes" id="UP000636479"/>
    </source>
</evidence>
<dbReference type="GO" id="GO:0004497">
    <property type="term" value="F:monooxygenase activity"/>
    <property type="evidence" value="ECO:0007669"/>
    <property type="project" value="UniProtKB-KW"/>
</dbReference>
<evidence type="ECO:0000256" key="4">
    <source>
        <dbReference type="ARBA" id="ARBA00022617"/>
    </source>
</evidence>
<dbReference type="PRINTS" id="PR00385">
    <property type="entry name" value="P450"/>
</dbReference>
<keyword evidence="8 10" id="KW-0503">Monooxygenase</keyword>
<dbReference type="Gene3D" id="1.10.630.10">
    <property type="entry name" value="Cytochrome P450"/>
    <property type="match status" value="1"/>
</dbReference>
<evidence type="ECO:0000256" key="3">
    <source>
        <dbReference type="ARBA" id="ARBA00010617"/>
    </source>
</evidence>
<keyword evidence="4 9" id="KW-0349">Heme</keyword>
<dbReference type="InterPro" id="IPR002401">
    <property type="entry name" value="Cyt_P450_E_grp-I"/>
</dbReference>
<dbReference type="AlphaFoldDB" id="A0A8H6RZ09"/>
<gene>
    <name evidence="11" type="ORF">MIND_01413700</name>
</gene>
<dbReference type="GO" id="GO:0016705">
    <property type="term" value="F:oxidoreductase activity, acting on paired donors, with incorporation or reduction of molecular oxygen"/>
    <property type="evidence" value="ECO:0007669"/>
    <property type="project" value="InterPro"/>
</dbReference>
<dbReference type="PROSITE" id="PS00086">
    <property type="entry name" value="CYTOCHROME_P450"/>
    <property type="match status" value="1"/>
</dbReference>
<comment type="caution">
    <text evidence="11">The sequence shown here is derived from an EMBL/GenBank/DDBJ whole genome shotgun (WGS) entry which is preliminary data.</text>
</comment>
<keyword evidence="6 10" id="KW-0560">Oxidoreductase</keyword>
<evidence type="ECO:0000256" key="1">
    <source>
        <dbReference type="ARBA" id="ARBA00001971"/>
    </source>
</evidence>
<dbReference type="InterPro" id="IPR017972">
    <property type="entry name" value="Cyt_P450_CS"/>
</dbReference>
<dbReference type="EMBL" id="JACAZF010000018">
    <property type="protein sequence ID" value="KAF7288971.1"/>
    <property type="molecule type" value="Genomic_DNA"/>
</dbReference>
<comment type="similarity">
    <text evidence="3 10">Belongs to the cytochrome P450 family.</text>
</comment>
<evidence type="ECO:0000256" key="10">
    <source>
        <dbReference type="RuleBase" id="RU000461"/>
    </source>
</evidence>
<dbReference type="OrthoDB" id="2789670at2759"/>
<keyword evidence="5 9" id="KW-0479">Metal-binding</keyword>
<comment type="pathway">
    <text evidence="2">Secondary metabolite biosynthesis.</text>
</comment>
<proteinExistence type="inferred from homology"/>
<reference evidence="11" key="1">
    <citation type="submission" date="2020-05" db="EMBL/GenBank/DDBJ databases">
        <title>Mycena genomes resolve the evolution of fungal bioluminescence.</title>
        <authorList>
            <person name="Tsai I.J."/>
        </authorList>
    </citation>
    <scope>NUCLEOTIDE SEQUENCE</scope>
    <source>
        <strain evidence="11">171206Taipei</strain>
    </source>
</reference>
<dbReference type="GO" id="GO:0020037">
    <property type="term" value="F:heme binding"/>
    <property type="evidence" value="ECO:0007669"/>
    <property type="project" value="InterPro"/>
</dbReference>
<keyword evidence="12" id="KW-1185">Reference proteome</keyword>
<evidence type="ECO:0000313" key="11">
    <source>
        <dbReference type="EMBL" id="KAF7288971.1"/>
    </source>
</evidence>
<dbReference type="Pfam" id="PF00067">
    <property type="entry name" value="p450"/>
    <property type="match status" value="1"/>
</dbReference>
<evidence type="ECO:0000256" key="9">
    <source>
        <dbReference type="PIRSR" id="PIRSR602401-1"/>
    </source>
</evidence>
<sequence>MFHYLSLVLILLFAVSTLFLFPRSRRARQSRLRLPPGPSGLPLLGNLLSMPSGFEWETYARWSQECKSDIVHIDVVGSSVIVLSSVKAVNDLLEKRSSLYSDRPRFPMVNELMGWNFNFAFMKYGERWRKLRKLFHQHFNAEGVIRYHPQQRAACHELLRRLLDDPERFLGHLRHMSGEIIMSTVYGINVRPQDDPYIQTAEAALQTLVHASIPGRFLVDLLPSLMHVPPWFPGAGFKKIAREWRRLSSDLVNLPFEETKRQLAAGDDPPSFASSLLSATPPVEEEAIKQAAGTSYSAGADTTVSVLGTFILAMLANPQAQHKAQQELDRVCDGRLPEFEMFHEAESTMPYVCAVIREVLRWQPALPLVPHFIETEDEYRGFRIPAQSIVLVNIWQVPEQCRAILHDESVYPHAESFLPERWLLPTAALNPAMKGWELAFGLGRRACVGRHLAMSSIWMSITSILATLDIQKAVDKHDVVIEPTNEYISGLVMQPVPFKCSIVPRSSGAVSLIRETAR</sequence>
<dbReference type="GO" id="GO:0005506">
    <property type="term" value="F:iron ion binding"/>
    <property type="evidence" value="ECO:0007669"/>
    <property type="project" value="InterPro"/>
</dbReference>
<evidence type="ECO:0000256" key="6">
    <source>
        <dbReference type="ARBA" id="ARBA00023002"/>
    </source>
</evidence>
<name>A0A8H6RZ09_9AGAR</name>
<protein>
    <submittedName>
        <fullName evidence="11">Cytochrome P450</fullName>
    </submittedName>
</protein>
<dbReference type="PANTHER" id="PTHR46300">
    <property type="entry name" value="P450, PUTATIVE (EUROFUNG)-RELATED-RELATED"/>
    <property type="match status" value="1"/>
</dbReference>
<dbReference type="CDD" id="cd11065">
    <property type="entry name" value="CYP64-like"/>
    <property type="match status" value="1"/>
</dbReference>